<organism evidence="2 3">
    <name type="scientific">Eiseniibacteriota bacterium</name>
    <dbReference type="NCBI Taxonomy" id="2212470"/>
    <lineage>
        <taxon>Bacteria</taxon>
        <taxon>Candidatus Eiseniibacteriota</taxon>
    </lineage>
</organism>
<protein>
    <submittedName>
        <fullName evidence="2">DUF503 domain-containing protein</fullName>
    </submittedName>
</protein>
<dbReference type="SUPFAM" id="SSF103007">
    <property type="entry name" value="Hypothetical protein TT1725"/>
    <property type="match status" value="1"/>
</dbReference>
<evidence type="ECO:0000256" key="1">
    <source>
        <dbReference type="SAM" id="MobiDB-lite"/>
    </source>
</evidence>
<feature type="region of interest" description="Disordered" evidence="1">
    <location>
        <begin position="94"/>
        <end position="145"/>
    </location>
</feature>
<name>A0A937XB11_UNCEI</name>
<dbReference type="InterPro" id="IPR007546">
    <property type="entry name" value="DUF503"/>
</dbReference>
<dbReference type="PANTHER" id="PTHR36441">
    <property type="entry name" value="HYPOTHETICAL CYTOSOLIC PROTEIN"/>
    <property type="match status" value="1"/>
</dbReference>
<accession>A0A937XB11</accession>
<gene>
    <name evidence="2" type="ORF">FJY75_07010</name>
</gene>
<dbReference type="Pfam" id="PF04456">
    <property type="entry name" value="DUF503"/>
    <property type="match status" value="1"/>
</dbReference>
<dbReference type="EMBL" id="VGIY01000148">
    <property type="protein sequence ID" value="MBM3317587.1"/>
    <property type="molecule type" value="Genomic_DNA"/>
</dbReference>
<evidence type="ECO:0000313" key="3">
    <source>
        <dbReference type="Proteomes" id="UP000748308"/>
    </source>
</evidence>
<feature type="compositionally biased region" description="Basic and acidic residues" evidence="1">
    <location>
        <begin position="94"/>
        <end position="104"/>
    </location>
</feature>
<reference evidence="2" key="1">
    <citation type="submission" date="2019-03" db="EMBL/GenBank/DDBJ databases">
        <title>Lake Tanganyika Metagenome-Assembled Genomes (MAGs).</title>
        <authorList>
            <person name="Tran P."/>
        </authorList>
    </citation>
    <scope>NUCLEOTIDE SEQUENCE</scope>
    <source>
        <strain evidence="2">M_DeepCast_400m_m2_100</strain>
    </source>
</reference>
<dbReference type="Gene3D" id="3.30.70.1120">
    <property type="entry name" value="TT1725-like"/>
    <property type="match status" value="1"/>
</dbReference>
<comment type="caution">
    <text evidence="2">The sequence shown here is derived from an EMBL/GenBank/DDBJ whole genome shotgun (WGS) entry which is preliminary data.</text>
</comment>
<dbReference type="InterPro" id="IPR036746">
    <property type="entry name" value="TT1725-like_sf"/>
</dbReference>
<dbReference type="AlphaFoldDB" id="A0A937XB11"/>
<evidence type="ECO:0000313" key="2">
    <source>
        <dbReference type="EMBL" id="MBM3317587.1"/>
    </source>
</evidence>
<sequence length="145" mass="15951">MFFALCRFEIFLPEGHSLKAKRSVLNRLKERLRVRFHAAVAEVGTQDLWQRGTLAAALVGPRPGGLEDGLAAMRRLVEEEPRCRITSWEERVEPFGEGGTRFDQDAAGASGGSDRGGDPGAETDWEVPREGDEFFGPRPAPGRGE</sequence>
<dbReference type="PANTHER" id="PTHR36441:SF1">
    <property type="entry name" value="DUF503 DOMAIN-CONTAINING PROTEIN"/>
    <property type="match status" value="1"/>
</dbReference>
<dbReference type="Proteomes" id="UP000748308">
    <property type="component" value="Unassembled WGS sequence"/>
</dbReference>
<proteinExistence type="predicted"/>